<dbReference type="AlphaFoldDB" id="A0A837NKM1"/>
<proteinExistence type="predicted"/>
<dbReference type="EMBL" id="AVFJ02000024">
    <property type="protein sequence ID" value="KPL56664.1"/>
    <property type="molecule type" value="Genomic_DNA"/>
</dbReference>
<organism evidence="1">
    <name type="scientific">Lactiplantibacillus plantarum 2025</name>
    <dbReference type="NCBI Taxonomy" id="1385856"/>
    <lineage>
        <taxon>Bacteria</taxon>
        <taxon>Bacillati</taxon>
        <taxon>Bacillota</taxon>
        <taxon>Bacilli</taxon>
        <taxon>Lactobacillales</taxon>
        <taxon>Lactobacillaceae</taxon>
        <taxon>Lactiplantibacillus</taxon>
    </lineage>
</organism>
<protein>
    <recommendedName>
        <fullName evidence="2">Cupin 2 conserved barrel domain-containing protein</fullName>
    </recommendedName>
</protein>
<dbReference type="InterPro" id="IPR014710">
    <property type="entry name" value="RmlC-like_jellyroll"/>
</dbReference>
<reference evidence="1" key="1">
    <citation type="journal article" date="2016" name="Genome Announc.">
        <title>Draft Genome Sequence of Lactobacillus plantarum 2025.</title>
        <authorList>
            <person name="Karlyshev A.V."/>
            <person name="Khlebnikov V.C."/>
            <person name="Kosarev I.V."/>
            <person name="Abramov V.M."/>
        </authorList>
    </citation>
    <scope>NUCLEOTIDE SEQUENCE [LARGE SCALE GENOMIC DNA]</scope>
    <source>
        <strain evidence="1">2025</strain>
    </source>
</reference>
<name>A0A837NKM1_LACPN</name>
<accession>A0A837NKM1</accession>
<evidence type="ECO:0008006" key="2">
    <source>
        <dbReference type="Google" id="ProtNLM"/>
    </source>
</evidence>
<gene>
    <name evidence="1" type="ORF">N876_0208505</name>
</gene>
<sequence>MAHIWIQRHLPARDDVVIKYMTSSQLFRIIRCLFNRTSKIEFVSVKLNLRNHTIMNNVSDHDDDQGGFEMAVTKIDLKTTMTYQEHAITSKSFARKLGIELPFAMYAMAAGESISAEQSTLTRLFEVVDGTLTVRLATETDQEVHAGEMLVVPAHTVHTLVAEQPCQFIQLETK</sequence>
<evidence type="ECO:0000313" key="1">
    <source>
        <dbReference type="EMBL" id="KPL56664.1"/>
    </source>
</evidence>
<dbReference type="InterPro" id="IPR011051">
    <property type="entry name" value="RmlC_Cupin_sf"/>
</dbReference>
<comment type="caution">
    <text evidence="1">The sequence shown here is derived from an EMBL/GenBank/DDBJ whole genome shotgun (WGS) entry which is preliminary data.</text>
</comment>
<dbReference type="SUPFAM" id="SSF51182">
    <property type="entry name" value="RmlC-like cupins"/>
    <property type="match status" value="1"/>
</dbReference>
<dbReference type="Gene3D" id="2.60.120.10">
    <property type="entry name" value="Jelly Rolls"/>
    <property type="match status" value="1"/>
</dbReference>